<dbReference type="Proteomes" id="UP000328092">
    <property type="component" value="Unassembled WGS sequence"/>
</dbReference>
<organism evidence="1 2">
    <name type="scientific">Bradyrhizobium ivorense</name>
    <dbReference type="NCBI Taxonomy" id="2511166"/>
    <lineage>
        <taxon>Bacteria</taxon>
        <taxon>Pseudomonadati</taxon>
        <taxon>Pseudomonadota</taxon>
        <taxon>Alphaproteobacteria</taxon>
        <taxon>Hyphomicrobiales</taxon>
        <taxon>Nitrobacteraceae</taxon>
        <taxon>Bradyrhizobium</taxon>
    </lineage>
</organism>
<sequence>MHIRNRSKMVQPFTNSRELGLRLKIGRGRRRPLAGALRSG</sequence>
<gene>
    <name evidence="1" type="ORF">CI1B_11130</name>
</gene>
<evidence type="ECO:0000313" key="1">
    <source>
        <dbReference type="EMBL" id="VIO66002.1"/>
    </source>
</evidence>
<dbReference type="EMBL" id="CAADFC020000004">
    <property type="protein sequence ID" value="VIO66002.1"/>
    <property type="molecule type" value="Genomic_DNA"/>
</dbReference>
<protein>
    <submittedName>
        <fullName evidence="1">Uncharacterized protein</fullName>
    </submittedName>
</protein>
<name>A0A508ST60_9BRAD</name>
<accession>A0A508ST60</accession>
<comment type="caution">
    <text evidence="1">The sequence shown here is derived from an EMBL/GenBank/DDBJ whole genome shotgun (WGS) entry which is preliminary data.</text>
</comment>
<evidence type="ECO:0000313" key="2">
    <source>
        <dbReference type="Proteomes" id="UP000328092"/>
    </source>
</evidence>
<proteinExistence type="predicted"/>
<dbReference type="AlphaFoldDB" id="A0A508ST60"/>
<keyword evidence="2" id="KW-1185">Reference proteome</keyword>
<reference evidence="1" key="1">
    <citation type="submission" date="2019-02" db="EMBL/GenBank/DDBJ databases">
        <authorList>
            <person name="Pothier F.J."/>
        </authorList>
    </citation>
    <scope>NUCLEOTIDE SEQUENCE</scope>
    <source>
        <strain evidence="1">CI-1B</strain>
    </source>
</reference>